<dbReference type="PROSITE" id="PS00690">
    <property type="entry name" value="DEAH_ATP_HELICASE"/>
    <property type="match status" value="1"/>
</dbReference>
<keyword evidence="9" id="KW-0411">Iron-sulfur</keyword>
<dbReference type="SMART" id="SM00491">
    <property type="entry name" value="HELICc2"/>
    <property type="match status" value="1"/>
</dbReference>
<feature type="compositionally biased region" description="Basic and acidic residues" evidence="12">
    <location>
        <begin position="891"/>
        <end position="904"/>
    </location>
</feature>
<dbReference type="SUPFAM" id="SSF52540">
    <property type="entry name" value="P-loop containing nucleoside triphosphate hydrolases"/>
    <property type="match status" value="1"/>
</dbReference>
<dbReference type="InterPro" id="IPR004910">
    <property type="entry name" value="Yippee/Mis18/Cereblon"/>
</dbReference>
<dbReference type="PROSITE" id="PS51193">
    <property type="entry name" value="HELICASE_ATP_BIND_2"/>
    <property type="match status" value="1"/>
</dbReference>
<feature type="region of interest" description="Disordered" evidence="12">
    <location>
        <begin position="646"/>
        <end position="678"/>
    </location>
</feature>
<keyword evidence="6" id="KW-0862">Zinc</keyword>
<evidence type="ECO:0000256" key="5">
    <source>
        <dbReference type="ARBA" id="ARBA00022806"/>
    </source>
</evidence>
<feature type="region of interest" description="Disordered" evidence="12">
    <location>
        <begin position="891"/>
        <end position="926"/>
    </location>
</feature>
<evidence type="ECO:0000313" key="14">
    <source>
        <dbReference type="EMBL" id="KAK8866713.1"/>
    </source>
</evidence>
<keyword evidence="3" id="KW-0547">Nucleotide-binding</keyword>
<comment type="caution">
    <text evidence="14">The sequence shown here is derived from an EMBL/GenBank/DDBJ whole genome shotgun (WGS) entry which is preliminary data.</text>
</comment>
<evidence type="ECO:0000256" key="6">
    <source>
        <dbReference type="ARBA" id="ARBA00022833"/>
    </source>
</evidence>
<evidence type="ECO:0000313" key="15">
    <source>
        <dbReference type="Proteomes" id="UP001470230"/>
    </source>
</evidence>
<name>A0ABR2IP25_9EUKA</name>
<dbReference type="InterPro" id="IPR027417">
    <property type="entry name" value="P-loop_NTPase"/>
</dbReference>
<evidence type="ECO:0000256" key="12">
    <source>
        <dbReference type="SAM" id="MobiDB-lite"/>
    </source>
</evidence>
<evidence type="ECO:0000256" key="11">
    <source>
        <dbReference type="ARBA" id="ARBA00023242"/>
    </source>
</evidence>
<evidence type="ECO:0000256" key="7">
    <source>
        <dbReference type="ARBA" id="ARBA00022840"/>
    </source>
</evidence>
<dbReference type="InterPro" id="IPR045028">
    <property type="entry name" value="DinG/Rad3-like"/>
</dbReference>
<dbReference type="Pfam" id="PF06733">
    <property type="entry name" value="DEAD_2"/>
    <property type="match status" value="1"/>
</dbReference>
<protein>
    <recommendedName>
        <fullName evidence="13">Helicase ATP-binding domain-containing protein</fullName>
    </recommendedName>
</protein>
<dbReference type="PANTHER" id="PTHR11472:SF47">
    <property type="entry name" value="FANCONI ANEMIA GROUP J PROTEIN"/>
    <property type="match status" value="1"/>
</dbReference>
<keyword evidence="5" id="KW-0347">Helicase</keyword>
<keyword evidence="15" id="KW-1185">Reference proteome</keyword>
<comment type="subcellular location">
    <subcellularLocation>
        <location evidence="1">Nucleus</location>
    </subcellularLocation>
</comment>
<evidence type="ECO:0000256" key="1">
    <source>
        <dbReference type="ARBA" id="ARBA00004123"/>
    </source>
</evidence>
<keyword evidence="8" id="KW-0408">Iron</keyword>
<feature type="compositionally biased region" description="Low complexity" evidence="12">
    <location>
        <begin position="646"/>
        <end position="670"/>
    </location>
</feature>
<organism evidence="14 15">
    <name type="scientific">Tritrichomonas musculus</name>
    <dbReference type="NCBI Taxonomy" id="1915356"/>
    <lineage>
        <taxon>Eukaryota</taxon>
        <taxon>Metamonada</taxon>
        <taxon>Parabasalia</taxon>
        <taxon>Tritrichomonadida</taxon>
        <taxon>Tritrichomonadidae</taxon>
        <taxon>Tritrichomonas</taxon>
    </lineage>
</organism>
<dbReference type="Proteomes" id="UP001470230">
    <property type="component" value="Unassembled WGS sequence"/>
</dbReference>
<keyword evidence="11" id="KW-0539">Nucleus</keyword>
<sequence>MSQFQILGVQVDFPYTQIYPSQRALIANSIRAFKNQENALLESPTGTGKALALLCSALAYQKYVVDNQVRMENNPTNDLIRANDKFSIFLGSDNNQKPDKPTLPSQNKVQAPRIWFTSRTHSQLKQLIDEYKKLPYNPPMTILASRKKLCLNSKVAKSEDPTTECRKLVDNNKCPYKMEGGIPEIFRPGGRLQKYDIEDLAQFGRKHFRCPYHMSLVILSKADLIFCPYNYILDPVIKGMLELSLLNSILIIDEAHNIENICREAGTFRTTNTDFIVALKSLSNLKQEKPTDNPTENPTNTPTNNLESLDLEIVTTFVESLYDWFKNKISFQKFLKLKEKVENVSDVLKEWNLNQMNWPSIEKSITQIISRKAIVEKSSDQVHFENFSLLNNFFVFLVLVFQNNMENVDDFKIAFQLGDGKENEDCMLIICLTPSIVFKCVSREVHSVILASGTLSPLSTFSSELGTSFPIQLSANHIIDKDQVESYIITHGQDGSPFISTYQNLMQNKDTLIINFGNILIELLPHIPGGVLVFLPSYKFLSDVVSTWKKKNIWWSVNNIKKIFLENTKTISKVYEKYKQRIDSKSGGVLIGVCRGSMSEGMDFKDDQARAVFIFGIPYPSSQDIEIRLKKDYNDQLAYQFYQSSQSSQSSQSPQSSQSSQTFSDDSQNQVNSYSCRSSRINDNKPITGSDWYETSAFRSIFQAIGRCIRHRDDYGTIFLIDQRFQNFISKFPRWVQSSFVKHNGIEEVKQNLITFYQNMQIKYPIKVQFNRGEKIVFDCSKCHNAAINILSIDFDQTEQTTRKGFLELAEAGNDINCIFLSRNSKFLLNAQPNMNENIWSQEDLSIYNPVHCSFCGQKLGVHILASTREDSMYTNGFLFLFSKLTIHKEEENKPKPVKSPDPKNKKKSKAKDKNVPEKGQQLLNF</sequence>
<evidence type="ECO:0000256" key="10">
    <source>
        <dbReference type="ARBA" id="ARBA00023235"/>
    </source>
</evidence>
<keyword evidence="7" id="KW-0067">ATP-binding</keyword>
<evidence type="ECO:0000256" key="3">
    <source>
        <dbReference type="ARBA" id="ARBA00022741"/>
    </source>
</evidence>
<dbReference type="InterPro" id="IPR010614">
    <property type="entry name" value="RAD3-like_helicase_DEAD"/>
</dbReference>
<reference evidence="14 15" key="1">
    <citation type="submission" date="2024-04" db="EMBL/GenBank/DDBJ databases">
        <title>Tritrichomonas musculus Genome.</title>
        <authorList>
            <person name="Alves-Ferreira E."/>
            <person name="Grigg M."/>
            <person name="Lorenzi H."/>
            <person name="Galac M."/>
        </authorList>
    </citation>
    <scope>NUCLEOTIDE SEQUENCE [LARGE SCALE GENOMIC DNA]</scope>
    <source>
        <strain evidence="14 15">EAF2021</strain>
    </source>
</reference>
<feature type="domain" description="Helicase ATP-binding" evidence="13">
    <location>
        <begin position="8"/>
        <end position="313"/>
    </location>
</feature>
<proteinExistence type="predicted"/>
<dbReference type="InterPro" id="IPR006554">
    <property type="entry name" value="Helicase-like_DEXD_c2"/>
</dbReference>
<dbReference type="Gene3D" id="3.40.50.300">
    <property type="entry name" value="P-loop containing nucleotide triphosphate hydrolases"/>
    <property type="match status" value="2"/>
</dbReference>
<evidence type="ECO:0000259" key="13">
    <source>
        <dbReference type="PROSITE" id="PS51193"/>
    </source>
</evidence>
<dbReference type="NCBIfam" id="TIGR00604">
    <property type="entry name" value="rad3"/>
    <property type="match status" value="1"/>
</dbReference>
<evidence type="ECO:0000256" key="4">
    <source>
        <dbReference type="ARBA" id="ARBA00022801"/>
    </source>
</evidence>
<dbReference type="Pfam" id="PF13307">
    <property type="entry name" value="Helicase_C_2"/>
    <property type="match status" value="1"/>
</dbReference>
<dbReference type="InterPro" id="IPR013020">
    <property type="entry name" value="Rad3/Chl1-like"/>
</dbReference>
<dbReference type="InterPro" id="IPR002464">
    <property type="entry name" value="DNA/RNA_helicase_DEAH_CS"/>
</dbReference>
<dbReference type="InterPro" id="IPR014013">
    <property type="entry name" value="Helic_SF1/SF2_ATP-bd_DinG/Rad3"/>
</dbReference>
<evidence type="ECO:0000256" key="2">
    <source>
        <dbReference type="ARBA" id="ARBA00022723"/>
    </source>
</evidence>
<gene>
    <name evidence="14" type="ORF">M9Y10_009680</name>
</gene>
<dbReference type="Pfam" id="PF03226">
    <property type="entry name" value="Yippee-Mis18"/>
    <property type="match status" value="1"/>
</dbReference>
<keyword evidence="4" id="KW-0378">Hydrolase</keyword>
<dbReference type="EMBL" id="JAPFFF010000015">
    <property type="protein sequence ID" value="KAK8866713.1"/>
    <property type="molecule type" value="Genomic_DNA"/>
</dbReference>
<evidence type="ECO:0000256" key="8">
    <source>
        <dbReference type="ARBA" id="ARBA00023004"/>
    </source>
</evidence>
<dbReference type="PANTHER" id="PTHR11472">
    <property type="entry name" value="DNA REPAIR DEAD HELICASE RAD3/XP-D SUBFAMILY MEMBER"/>
    <property type="match status" value="1"/>
</dbReference>
<keyword evidence="10" id="KW-0413">Isomerase</keyword>
<evidence type="ECO:0000256" key="9">
    <source>
        <dbReference type="ARBA" id="ARBA00023014"/>
    </source>
</evidence>
<accession>A0ABR2IP25</accession>
<dbReference type="SMART" id="SM00488">
    <property type="entry name" value="DEXDc2"/>
    <property type="match status" value="1"/>
</dbReference>
<keyword evidence="2" id="KW-0479">Metal-binding</keyword>
<dbReference type="InterPro" id="IPR006555">
    <property type="entry name" value="ATP-dep_Helicase_C"/>
</dbReference>